<dbReference type="CTD" id="24591695"/>
<dbReference type="RefSeq" id="XP_012795628.1">
    <property type="nucleotide sequence ID" value="XM_012940174.2"/>
</dbReference>
<evidence type="ECO:0000313" key="2">
    <source>
        <dbReference type="EMBL" id="KAH9583096.1"/>
    </source>
</evidence>
<evidence type="ECO:0000313" key="4">
    <source>
        <dbReference type="Proteomes" id="UP000471633"/>
    </source>
</evidence>
<reference evidence="3" key="1">
    <citation type="journal article" date="2012" name="Nat. Genet.">
        <title>Whole-genome sequence of Schistosoma haematobium.</title>
        <authorList>
            <person name="Young N.D."/>
            <person name="Jex A.R."/>
            <person name="Li B."/>
            <person name="Liu S."/>
            <person name="Yang L."/>
            <person name="Xiong Z."/>
            <person name="Li Y."/>
            <person name="Cantacessi C."/>
            <person name="Hall R.S."/>
            <person name="Xu X."/>
            <person name="Chen F."/>
            <person name="Wu X."/>
            <person name="Zerlotini A."/>
            <person name="Oliveira G."/>
            <person name="Hofmann A."/>
            <person name="Zhang G."/>
            <person name="Fang X."/>
            <person name="Kang Y."/>
            <person name="Campbell B.E."/>
            <person name="Loukas A."/>
            <person name="Ranganathan S."/>
            <person name="Rollinson D."/>
            <person name="Rinaldi G."/>
            <person name="Brindley P.J."/>
            <person name="Yang H."/>
            <person name="Wang J."/>
            <person name="Wang J."/>
            <person name="Gasser R.B."/>
        </authorList>
    </citation>
    <scope>NUCLEOTIDE SEQUENCE [LARGE SCALE GENOMIC DNA]</scope>
</reference>
<dbReference type="AlphaFoldDB" id="A0A095C2I7"/>
<reference evidence="2" key="3">
    <citation type="submission" date="2021-06" db="EMBL/GenBank/DDBJ databases">
        <title>Chromosome-level genome assembly for S. haematobium.</title>
        <authorList>
            <person name="Stroehlein A.J."/>
        </authorList>
    </citation>
    <scope>NUCLEOTIDE SEQUENCE</scope>
</reference>
<evidence type="ECO:0000313" key="3">
    <source>
        <dbReference type="EMBL" id="KGB35863.1"/>
    </source>
</evidence>
<dbReference type="GeneID" id="24591695"/>
<evidence type="ECO:0000256" key="1">
    <source>
        <dbReference type="SAM" id="Phobius"/>
    </source>
</evidence>
<organism evidence="3">
    <name type="scientific">Schistosoma haematobium</name>
    <name type="common">Blood fluke</name>
    <dbReference type="NCBI Taxonomy" id="6185"/>
    <lineage>
        <taxon>Eukaryota</taxon>
        <taxon>Metazoa</taxon>
        <taxon>Spiralia</taxon>
        <taxon>Lophotrochozoa</taxon>
        <taxon>Platyhelminthes</taxon>
        <taxon>Trematoda</taxon>
        <taxon>Digenea</taxon>
        <taxon>Strigeidida</taxon>
        <taxon>Schistosomatoidea</taxon>
        <taxon>Schistosomatidae</taxon>
        <taxon>Schistosoma</taxon>
    </lineage>
</organism>
<keyword evidence="4" id="KW-1185">Reference proteome</keyword>
<reference evidence="2" key="2">
    <citation type="journal article" date="2019" name="Gigascience">
        <title>High-quality Schistosoma haematobium genome achieved by single-molecule and long-range sequencing.</title>
        <authorList>
            <person name="Stroehlein A.J."/>
            <person name="Korhonen P.K."/>
            <person name="Chong T.M."/>
            <person name="Lim Y.L."/>
            <person name="Chan K.G."/>
            <person name="Webster B."/>
            <person name="Rollinson D."/>
            <person name="Brindley P.J."/>
            <person name="Gasser R.B."/>
            <person name="Young N.D."/>
        </authorList>
    </citation>
    <scope>NUCLEOTIDE SEQUENCE</scope>
</reference>
<name>A0A095C2I7_SCHHA</name>
<dbReference type="EMBL" id="AMPZ03000005">
    <property type="protein sequence ID" value="KAH9583096.1"/>
    <property type="molecule type" value="Genomic_DNA"/>
</dbReference>
<proteinExistence type="predicted"/>
<feature type="transmembrane region" description="Helical" evidence="1">
    <location>
        <begin position="95"/>
        <end position="113"/>
    </location>
</feature>
<protein>
    <submittedName>
        <fullName evidence="3">Uncharacterized protein</fullName>
    </submittedName>
</protein>
<dbReference type="KEGG" id="shx:MS3_00007616"/>
<reference evidence="2" key="4">
    <citation type="journal article" date="2022" name="PLoS Pathog.">
        <title>Chromosome-level genome of Schistosoma haematobium underpins genome-wide explorations of molecular variation.</title>
        <authorList>
            <person name="Stroehlein A.J."/>
            <person name="Korhonen P.K."/>
            <person name="Lee V.V."/>
            <person name="Ralph S.A."/>
            <person name="Mentink-Kane M."/>
            <person name="You H."/>
            <person name="McManus D.P."/>
            <person name="Tchuente L.T."/>
            <person name="Stothard J.R."/>
            <person name="Kaur P."/>
            <person name="Dudchenko O."/>
            <person name="Aiden E.L."/>
            <person name="Yang B."/>
            <person name="Yang H."/>
            <person name="Emery A.M."/>
            <person name="Webster B.L."/>
            <person name="Brindley P.J."/>
            <person name="Rollinson D."/>
            <person name="Chang B.C.H."/>
            <person name="Gasser R.B."/>
            <person name="Young N.D."/>
        </authorList>
    </citation>
    <scope>NUCLEOTIDE SEQUENCE</scope>
</reference>
<sequence>MDILQLHIDTLRMEHKISTTSTSYKIERKWSLVNALAKELADIGDEINGRFSYPLDSLSSSNELAVMKTFSNSPGTFQHSDYLSCKIGFNSKGEAIRLFYYATPVLVIAYLFYRRIS</sequence>
<keyword evidence="1" id="KW-0472">Membrane</keyword>
<keyword evidence="1" id="KW-1133">Transmembrane helix</keyword>
<dbReference type="EMBL" id="KL250723">
    <property type="protein sequence ID" value="KGB35863.1"/>
    <property type="molecule type" value="Genomic_DNA"/>
</dbReference>
<keyword evidence="1" id="KW-0812">Transmembrane</keyword>
<accession>A0A095C2I7</accession>
<dbReference type="Proteomes" id="UP000471633">
    <property type="component" value="Unassembled WGS sequence"/>
</dbReference>
<gene>
    <name evidence="2" type="ORF">MS3_00007616</name>
    <name evidence="3" type="ORF">MS3_04137</name>
</gene>